<accession>A0A0E3D9G4</accession>
<evidence type="ECO:0000313" key="2">
    <source>
        <dbReference type="Proteomes" id="UP000033014"/>
    </source>
</evidence>
<organism evidence="1 2">
    <name type="scientific">Bacillus phage BCP8-2</name>
    <dbReference type="NCBI Taxonomy" id="1129192"/>
    <lineage>
        <taxon>Viruses</taxon>
        <taxon>Duplodnaviria</taxon>
        <taxon>Heunggongvirae</taxon>
        <taxon>Uroviricota</taxon>
        <taxon>Caudoviricetes</taxon>
        <taxon>Herelleviridae</taxon>
        <taxon>Bastillevirinae</taxon>
        <taxon>Caeruleovirus</taxon>
        <taxon>Caeruleovirus BCP82</taxon>
    </lineage>
</organism>
<reference evidence="2" key="1">
    <citation type="submission" date="2014-01" db="EMBL/GenBank/DDBJ databases">
        <title>Genomic and Proteomic Analysis of Broad Host Range Virulent Bacillus Group Phage BCP8-2 Leading To the Creation of New Genus within Myoviruses.</title>
        <authorList>
            <person name="Bandara N."/>
            <person name="Asare P.T."/>
            <person name="Kim K.P."/>
        </authorList>
    </citation>
    <scope>NUCLEOTIDE SEQUENCE [LARGE SCALE GENOMIC DNA]</scope>
</reference>
<gene>
    <name evidence="1" type="ORF">BCP8-2_113</name>
</gene>
<dbReference type="EMBL" id="KJ081346">
    <property type="protein sequence ID" value="AHJ87151.1"/>
    <property type="molecule type" value="Genomic_DNA"/>
</dbReference>
<keyword evidence="2" id="KW-1185">Reference proteome</keyword>
<dbReference type="KEGG" id="vg:24723377"/>
<protein>
    <submittedName>
        <fullName evidence="1">Uncharacterized protein</fullName>
    </submittedName>
</protein>
<dbReference type="Proteomes" id="UP000033014">
    <property type="component" value="Segment"/>
</dbReference>
<name>A0A0E3D9G4_9CAUD</name>
<sequence length="52" mass="5962">MKKKIKSTDKCPYCGSKVWEDDFDCDSCGQGLPATNDTDFINWMDEYDPDGF</sequence>
<evidence type="ECO:0000313" key="1">
    <source>
        <dbReference type="EMBL" id="AHJ87151.1"/>
    </source>
</evidence>
<reference evidence="1 2" key="2">
    <citation type="journal article" date="2015" name="Arch. Virol.">
        <title>Complete genome sequence analysis and identification of putative metallo-beta-lactamase and SpoIIIE homologs in Bacillus cereus group phage BCP8-2, a new member of the proposed Bastille-like group.</title>
        <authorList>
            <person name="Asare P.T."/>
            <person name="Bandara N."/>
            <person name="Jeong T.Y."/>
            <person name="Ryu S."/>
            <person name="Klumpp J."/>
            <person name="Kim K.P."/>
        </authorList>
    </citation>
    <scope>NUCLEOTIDE SEQUENCE [LARGE SCALE GENOMIC DNA]</scope>
    <source>
        <strain evidence="1">BCP8-2</strain>
    </source>
</reference>
<proteinExistence type="predicted"/>
<dbReference type="RefSeq" id="YP_009149674.1">
    <property type="nucleotide sequence ID" value="NC_027355.1"/>
</dbReference>
<dbReference type="GeneID" id="24723377"/>